<name>A0ABS8NGQ3_9BACT</name>
<evidence type="ECO:0000313" key="3">
    <source>
        <dbReference type="Proteomes" id="UP001430306"/>
    </source>
</evidence>
<gene>
    <name evidence="2" type="ORF">LOC71_07565</name>
</gene>
<dbReference type="EMBL" id="JAJKFW010000016">
    <property type="protein sequence ID" value="MCC9642127.1"/>
    <property type="molecule type" value="Genomic_DNA"/>
</dbReference>
<feature type="region of interest" description="Disordered" evidence="1">
    <location>
        <begin position="1"/>
        <end position="46"/>
    </location>
</feature>
<sequence>MEMDTDSDLISVSVANRRAGRSLPDATSSYPLGEANDKPFLNRSHE</sequence>
<reference evidence="2" key="1">
    <citation type="submission" date="2021-11" db="EMBL/GenBank/DDBJ databases">
        <title>Genome sequence.</title>
        <authorList>
            <person name="Sun Q."/>
        </authorList>
    </citation>
    <scope>NUCLEOTIDE SEQUENCE</scope>
    <source>
        <strain evidence="2">JC740</strain>
    </source>
</reference>
<organism evidence="2 3">
    <name type="scientific">Rhodopirellula halodulae</name>
    <dbReference type="NCBI Taxonomy" id="2894198"/>
    <lineage>
        <taxon>Bacteria</taxon>
        <taxon>Pseudomonadati</taxon>
        <taxon>Planctomycetota</taxon>
        <taxon>Planctomycetia</taxon>
        <taxon>Pirellulales</taxon>
        <taxon>Pirellulaceae</taxon>
        <taxon>Rhodopirellula</taxon>
    </lineage>
</organism>
<dbReference type="RefSeq" id="WP_230272825.1">
    <property type="nucleotide sequence ID" value="NZ_JAJKFW010000016.1"/>
</dbReference>
<evidence type="ECO:0000313" key="2">
    <source>
        <dbReference type="EMBL" id="MCC9642127.1"/>
    </source>
</evidence>
<proteinExistence type="predicted"/>
<accession>A0ABS8NGQ3</accession>
<comment type="caution">
    <text evidence="2">The sequence shown here is derived from an EMBL/GenBank/DDBJ whole genome shotgun (WGS) entry which is preliminary data.</text>
</comment>
<dbReference type="Proteomes" id="UP001430306">
    <property type="component" value="Unassembled WGS sequence"/>
</dbReference>
<evidence type="ECO:0000256" key="1">
    <source>
        <dbReference type="SAM" id="MobiDB-lite"/>
    </source>
</evidence>
<keyword evidence="3" id="KW-1185">Reference proteome</keyword>
<protein>
    <submittedName>
        <fullName evidence="2">Uncharacterized protein</fullName>
    </submittedName>
</protein>